<keyword evidence="1" id="KW-0812">Transmembrane</keyword>
<evidence type="ECO:0000313" key="3">
    <source>
        <dbReference type="Proteomes" id="UP000229334"/>
    </source>
</evidence>
<comment type="caution">
    <text evidence="2">The sequence shown here is derived from an EMBL/GenBank/DDBJ whole genome shotgun (WGS) entry which is preliminary data.</text>
</comment>
<proteinExistence type="predicted"/>
<dbReference type="Proteomes" id="UP000229334">
    <property type="component" value="Unassembled WGS sequence"/>
</dbReference>
<organism evidence="2 3">
    <name type="scientific">Candidatus Vogelbacteria bacterium CG22_combo_CG10-13_8_21_14_all_37_9</name>
    <dbReference type="NCBI Taxonomy" id="1975046"/>
    <lineage>
        <taxon>Bacteria</taxon>
        <taxon>Candidatus Vogeliibacteriota</taxon>
    </lineage>
</organism>
<dbReference type="AlphaFoldDB" id="A0A2H0BLD6"/>
<keyword evidence="1" id="KW-1133">Transmembrane helix</keyword>
<sequence length="71" mass="8049">MKTQTIGYITAAFSLVAGLAWNEAIKSSIDSIFILSKDTIWAKFIYASILTLILVLVTIYLNYLFQKENKK</sequence>
<gene>
    <name evidence="2" type="ORF">COX02_00290</name>
</gene>
<dbReference type="InterPro" id="IPR043713">
    <property type="entry name" value="DUF5654"/>
</dbReference>
<evidence type="ECO:0000313" key="2">
    <source>
        <dbReference type="EMBL" id="PIP58441.1"/>
    </source>
</evidence>
<protein>
    <submittedName>
        <fullName evidence="2">Uncharacterized protein</fullName>
    </submittedName>
</protein>
<keyword evidence="1" id="KW-0472">Membrane</keyword>
<reference evidence="2 3" key="1">
    <citation type="submission" date="2017-09" db="EMBL/GenBank/DDBJ databases">
        <title>Depth-based differentiation of microbial function through sediment-hosted aquifers and enrichment of novel symbionts in the deep terrestrial subsurface.</title>
        <authorList>
            <person name="Probst A.J."/>
            <person name="Ladd B."/>
            <person name="Jarett J.K."/>
            <person name="Geller-Mcgrath D.E."/>
            <person name="Sieber C.M."/>
            <person name="Emerson J.B."/>
            <person name="Anantharaman K."/>
            <person name="Thomas B.C."/>
            <person name="Malmstrom R."/>
            <person name="Stieglmeier M."/>
            <person name="Klingl A."/>
            <person name="Woyke T."/>
            <person name="Ryan C.M."/>
            <person name="Banfield J.F."/>
        </authorList>
    </citation>
    <scope>NUCLEOTIDE SEQUENCE [LARGE SCALE GENOMIC DNA]</scope>
    <source>
        <strain evidence="2">CG22_combo_CG10-13_8_21_14_all_37_9</strain>
    </source>
</reference>
<accession>A0A2H0BLD6</accession>
<name>A0A2H0BLD6_9BACT</name>
<dbReference type="EMBL" id="PCSX01000007">
    <property type="protein sequence ID" value="PIP58441.1"/>
    <property type="molecule type" value="Genomic_DNA"/>
</dbReference>
<feature type="transmembrane region" description="Helical" evidence="1">
    <location>
        <begin position="44"/>
        <end position="65"/>
    </location>
</feature>
<dbReference type="Pfam" id="PF18898">
    <property type="entry name" value="DUF5654"/>
    <property type="match status" value="1"/>
</dbReference>
<evidence type="ECO:0000256" key="1">
    <source>
        <dbReference type="SAM" id="Phobius"/>
    </source>
</evidence>